<comment type="caution">
    <text evidence="2">The sequence shown here is derived from an EMBL/GenBank/DDBJ whole genome shotgun (WGS) entry which is preliminary data.</text>
</comment>
<keyword evidence="3" id="KW-1185">Reference proteome</keyword>
<reference evidence="2 3" key="1">
    <citation type="submission" date="2010-02" db="EMBL/GenBank/DDBJ databases">
        <authorList>
            <person name="Weinstock G."/>
            <person name="Sodergren E."/>
            <person name="Clifton S."/>
            <person name="Fulton L."/>
            <person name="Fulton B."/>
            <person name="Courtney L."/>
            <person name="Fronick C."/>
            <person name="Harrison M."/>
            <person name="Strong C."/>
            <person name="Farmer C."/>
            <person name="Delahaunty K."/>
            <person name="Markovic C."/>
            <person name="Hall O."/>
            <person name="Minx P."/>
            <person name="Tomlinson C."/>
            <person name="Mitreva M."/>
            <person name="Nelson J."/>
            <person name="Hou S."/>
            <person name="Wollam A."/>
            <person name="Pepin K.H."/>
            <person name="Johnson M."/>
            <person name="Bhonagiri V."/>
            <person name="Zhang X."/>
            <person name="Suruliraj S."/>
            <person name="Warren W."/>
            <person name="Chinwalla A."/>
            <person name="Mardis E.R."/>
            <person name="Wilson R.K."/>
        </authorList>
    </citation>
    <scope>NUCLEOTIDE SEQUENCE [LARGE SCALE GENOMIC DNA]</scope>
    <source>
        <strain evidence="2 3">DSM 2876</strain>
    </source>
</reference>
<organism evidence="2 3">
    <name type="scientific">Eshraghiella crossota DSM 2876</name>
    <dbReference type="NCBI Taxonomy" id="511680"/>
    <lineage>
        <taxon>Bacteria</taxon>
        <taxon>Bacillati</taxon>
        <taxon>Bacillota</taxon>
        <taxon>Clostridia</taxon>
        <taxon>Lachnospirales</taxon>
        <taxon>Lachnospiraceae</taxon>
        <taxon>Eshraghiella</taxon>
    </lineage>
</organism>
<dbReference type="STRING" id="45851.BHV86_09170"/>
<name>D4S0V9_9FIRM</name>
<evidence type="ECO:0008006" key="4">
    <source>
        <dbReference type="Google" id="ProtNLM"/>
    </source>
</evidence>
<dbReference type="EMBL" id="ABWN01000030">
    <property type="protein sequence ID" value="EFF68457.1"/>
    <property type="molecule type" value="Genomic_DNA"/>
</dbReference>
<evidence type="ECO:0000313" key="2">
    <source>
        <dbReference type="EMBL" id="EFF68457.1"/>
    </source>
</evidence>
<keyword evidence="1" id="KW-0472">Membrane</keyword>
<dbReference type="HOGENOM" id="CLU_111529_0_0_9"/>
<sequence>MLELFMSTKTKILVFKMKEIIYTIVFAVLAILLIIFLVLIIKGHSKKSSESAKKSTFSPGIYEASIVLSSNPVNIEVVVDHEQIKSISMVNVSEAVTTMYPLISSSLTEIASQIVQNNSTENLVFNDENKYTSIILVNAINTALCKAGL</sequence>
<dbReference type="Proteomes" id="UP000006238">
    <property type="component" value="Unassembled WGS sequence"/>
</dbReference>
<dbReference type="eggNOG" id="COG3976">
    <property type="taxonomic scope" value="Bacteria"/>
</dbReference>
<evidence type="ECO:0000256" key="1">
    <source>
        <dbReference type="SAM" id="Phobius"/>
    </source>
</evidence>
<keyword evidence="1" id="KW-1133">Transmembrane helix</keyword>
<accession>D4S0V9</accession>
<dbReference type="AlphaFoldDB" id="D4S0V9"/>
<keyword evidence="1" id="KW-0812">Transmembrane</keyword>
<protein>
    <recommendedName>
        <fullName evidence="4">FMN-binding domain-containing protein</fullName>
    </recommendedName>
</protein>
<evidence type="ECO:0000313" key="3">
    <source>
        <dbReference type="Proteomes" id="UP000006238"/>
    </source>
</evidence>
<gene>
    <name evidence="2" type="ORF">BUTYVIB_01729</name>
</gene>
<feature type="transmembrane region" description="Helical" evidence="1">
    <location>
        <begin position="20"/>
        <end position="41"/>
    </location>
</feature>
<proteinExistence type="predicted"/>